<evidence type="ECO:0000256" key="1">
    <source>
        <dbReference type="SAM" id="MobiDB-lite"/>
    </source>
</evidence>
<dbReference type="AlphaFoldDB" id="A0A4C1SNQ6"/>
<dbReference type="Proteomes" id="UP000299102">
    <property type="component" value="Unassembled WGS sequence"/>
</dbReference>
<evidence type="ECO:0000313" key="2">
    <source>
        <dbReference type="EMBL" id="GBP03779.1"/>
    </source>
</evidence>
<proteinExistence type="predicted"/>
<protein>
    <submittedName>
        <fullName evidence="2">Uncharacterized protein</fullName>
    </submittedName>
</protein>
<evidence type="ECO:0000313" key="3">
    <source>
        <dbReference type="Proteomes" id="UP000299102"/>
    </source>
</evidence>
<keyword evidence="3" id="KW-1185">Reference proteome</keyword>
<feature type="region of interest" description="Disordered" evidence="1">
    <location>
        <begin position="91"/>
        <end position="124"/>
    </location>
</feature>
<sequence>MVSEPWLQGDGVTGDNCDGGVMDRCCNDEDDVDDLTVKGVQCSVGGDVQKDRRSASTELFGYHLASATGGSGRAGRPTLLWLIDAIALTPSRPSARAPDPAHAPSPNKPNECLSPILASTQHVL</sequence>
<name>A0A4C1SNQ6_EUMVA</name>
<reference evidence="2 3" key="1">
    <citation type="journal article" date="2019" name="Commun. Biol.">
        <title>The bagworm genome reveals a unique fibroin gene that provides high tensile strength.</title>
        <authorList>
            <person name="Kono N."/>
            <person name="Nakamura H."/>
            <person name="Ohtoshi R."/>
            <person name="Tomita M."/>
            <person name="Numata K."/>
            <person name="Arakawa K."/>
        </authorList>
    </citation>
    <scope>NUCLEOTIDE SEQUENCE [LARGE SCALE GENOMIC DNA]</scope>
</reference>
<comment type="caution">
    <text evidence="2">The sequence shown here is derived from an EMBL/GenBank/DDBJ whole genome shotgun (WGS) entry which is preliminary data.</text>
</comment>
<accession>A0A4C1SNQ6</accession>
<feature type="compositionally biased region" description="Low complexity" evidence="1">
    <location>
        <begin position="91"/>
        <end position="100"/>
    </location>
</feature>
<gene>
    <name evidence="2" type="ORF">EVAR_2497_1</name>
</gene>
<dbReference type="EMBL" id="BGZK01000011">
    <property type="protein sequence ID" value="GBP03779.1"/>
    <property type="molecule type" value="Genomic_DNA"/>
</dbReference>
<organism evidence="2 3">
    <name type="scientific">Eumeta variegata</name>
    <name type="common">Bagworm moth</name>
    <name type="synonym">Eumeta japonica</name>
    <dbReference type="NCBI Taxonomy" id="151549"/>
    <lineage>
        <taxon>Eukaryota</taxon>
        <taxon>Metazoa</taxon>
        <taxon>Ecdysozoa</taxon>
        <taxon>Arthropoda</taxon>
        <taxon>Hexapoda</taxon>
        <taxon>Insecta</taxon>
        <taxon>Pterygota</taxon>
        <taxon>Neoptera</taxon>
        <taxon>Endopterygota</taxon>
        <taxon>Lepidoptera</taxon>
        <taxon>Glossata</taxon>
        <taxon>Ditrysia</taxon>
        <taxon>Tineoidea</taxon>
        <taxon>Psychidae</taxon>
        <taxon>Oiketicinae</taxon>
        <taxon>Eumeta</taxon>
    </lineage>
</organism>